<evidence type="ECO:0000256" key="1">
    <source>
        <dbReference type="PIRNR" id="PIRNR037226"/>
    </source>
</evidence>
<accession>A0ABN3L8E1</accession>
<comment type="caution">
    <text evidence="3">The sequence shown here is derived from an EMBL/GenBank/DDBJ whole genome shotgun (WGS) entry which is preliminary data.</text>
</comment>
<comment type="similarity">
    <text evidence="1">Belongs to the peptidase M20A family.</text>
</comment>
<dbReference type="InterPro" id="IPR036264">
    <property type="entry name" value="Bact_exopeptidase_dim_dom"/>
</dbReference>
<dbReference type="SUPFAM" id="SSF53187">
    <property type="entry name" value="Zn-dependent exopeptidases"/>
    <property type="match status" value="1"/>
</dbReference>
<gene>
    <name evidence="3" type="ORF">GCM10010406_12010</name>
</gene>
<dbReference type="PIRSF" id="PIRSF037226">
    <property type="entry name" value="Amidohydrolase_ACY1L2_prd"/>
    <property type="match status" value="1"/>
</dbReference>
<dbReference type="RefSeq" id="WP_344382059.1">
    <property type="nucleotide sequence ID" value="NZ_BAAATA010000005.1"/>
</dbReference>
<dbReference type="InterPro" id="IPR052030">
    <property type="entry name" value="Peptidase_M20/M20A_hydrolases"/>
</dbReference>
<evidence type="ECO:0000259" key="2">
    <source>
        <dbReference type="Pfam" id="PF07687"/>
    </source>
</evidence>
<dbReference type="InterPro" id="IPR011650">
    <property type="entry name" value="Peptidase_M20_dimer"/>
</dbReference>
<evidence type="ECO:0000313" key="3">
    <source>
        <dbReference type="EMBL" id="GAA2477480.1"/>
    </source>
</evidence>
<dbReference type="SUPFAM" id="SSF55031">
    <property type="entry name" value="Bacterial exopeptidase dimerisation domain"/>
    <property type="match status" value="1"/>
</dbReference>
<protein>
    <recommendedName>
        <fullName evidence="1">Peptidase M20 domain-containing protein 2</fullName>
    </recommendedName>
</protein>
<dbReference type="Pfam" id="PF07687">
    <property type="entry name" value="M20_dimer"/>
    <property type="match status" value="1"/>
</dbReference>
<dbReference type="InterPro" id="IPR017144">
    <property type="entry name" value="Xaa-Arg_dipeptidase"/>
</dbReference>
<dbReference type="Proteomes" id="UP001501358">
    <property type="component" value="Unassembled WGS sequence"/>
</dbReference>
<dbReference type="Pfam" id="PF01546">
    <property type="entry name" value="Peptidase_M20"/>
    <property type="match status" value="1"/>
</dbReference>
<dbReference type="InterPro" id="IPR002933">
    <property type="entry name" value="Peptidase_M20"/>
</dbReference>
<dbReference type="PANTHER" id="PTHR30575">
    <property type="entry name" value="PEPTIDASE M20"/>
    <property type="match status" value="1"/>
</dbReference>
<proteinExistence type="inferred from homology"/>
<reference evidence="3 4" key="1">
    <citation type="journal article" date="2019" name="Int. J. Syst. Evol. Microbiol.">
        <title>The Global Catalogue of Microorganisms (GCM) 10K type strain sequencing project: providing services to taxonomists for standard genome sequencing and annotation.</title>
        <authorList>
            <consortium name="The Broad Institute Genomics Platform"/>
            <consortium name="The Broad Institute Genome Sequencing Center for Infectious Disease"/>
            <person name="Wu L."/>
            <person name="Ma J."/>
        </authorList>
    </citation>
    <scope>NUCLEOTIDE SEQUENCE [LARGE SCALE GENOMIC DNA]</scope>
    <source>
        <strain evidence="3 4">JCM 6307</strain>
    </source>
</reference>
<dbReference type="InterPro" id="IPR017439">
    <property type="entry name" value="Amidohydrolase"/>
</dbReference>
<dbReference type="Gene3D" id="3.40.630.10">
    <property type="entry name" value="Zn peptidases"/>
    <property type="match status" value="1"/>
</dbReference>
<evidence type="ECO:0000313" key="4">
    <source>
        <dbReference type="Proteomes" id="UP001501358"/>
    </source>
</evidence>
<name>A0ABN3L8E1_9ACTN</name>
<dbReference type="NCBIfam" id="TIGR01891">
    <property type="entry name" value="amidohydrolases"/>
    <property type="match status" value="1"/>
</dbReference>
<organism evidence="3 4">
    <name type="scientific">Streptomyces thermolineatus</name>
    <dbReference type="NCBI Taxonomy" id="44033"/>
    <lineage>
        <taxon>Bacteria</taxon>
        <taxon>Bacillati</taxon>
        <taxon>Actinomycetota</taxon>
        <taxon>Actinomycetes</taxon>
        <taxon>Kitasatosporales</taxon>
        <taxon>Streptomycetaceae</taxon>
        <taxon>Streptomyces</taxon>
    </lineage>
</organism>
<keyword evidence="4" id="KW-1185">Reference proteome</keyword>
<sequence>MVRFRERVVERLAGYEGRLVGLARALHADPETAFGEVRAAERLGGLLEGAGFAVERGVAGLPTALTAVCGSGDLTVGVCAEYDALPGLGHACGHNVICAAGAGAAVGLSAVADELGLRVKLLGTPAEEEGGGKALMLEAGVFDDVTVAMMVHPGRADDVDPRSSTTAVARFEVVFTGRAAHAGLAPHLGVNAGDAAVVAQVAVGQLRQQLPDGYRVAGIVRHGGERTNIVPDRTVLEYEVRTPTAAELSGAKERVLNCFRGAATATGCGVEVRATQPDYLDLRNDEWLMGAYARGLAAAGREVPAPPAGPRRLGASTDMGNVTHALPAIHPHLGLAGADADPHTPRFAELAGGAAADDAVRAGALAMAFAAVELACDPQRRAHYLALRG</sequence>
<feature type="domain" description="Peptidase M20 dimerisation" evidence="2">
    <location>
        <begin position="169"/>
        <end position="258"/>
    </location>
</feature>
<dbReference type="EMBL" id="BAAATA010000005">
    <property type="protein sequence ID" value="GAA2477480.1"/>
    <property type="molecule type" value="Genomic_DNA"/>
</dbReference>
<dbReference type="PANTHER" id="PTHR30575:SF0">
    <property type="entry name" value="XAA-ARG DIPEPTIDASE"/>
    <property type="match status" value="1"/>
</dbReference>
<dbReference type="Gene3D" id="3.30.70.360">
    <property type="match status" value="1"/>
</dbReference>